<gene>
    <name evidence="2" type="ORF">LNINA_LOCUS7455</name>
</gene>
<sequence length="236" mass="27192">MRLIIFVFIFTFKIIVCEVNEDKKDTVMKNLQKDWHVSKLKSTNFHEVCEDNSAKYKKQKDAALIEFVSSDPLPFKESDLIENMCIKENKQIVKQDVLIGDNNKVKNATIKSDLIEHANKDKKAGNISGSKTINADDGNISKQNTKFTTVDKNETKKQTKMNAANKDTATTVAHNVTKESRRVHDYQFSSVEYYDEHPDFDEAQCPDDVEVVVLEIDELRSYDLECELMIEWRSLD</sequence>
<feature type="signal peptide" evidence="1">
    <location>
        <begin position="1"/>
        <end position="17"/>
    </location>
</feature>
<dbReference type="AlphaFoldDB" id="A0AAV1JFV5"/>
<organism evidence="2 3">
    <name type="scientific">Leptosia nina</name>
    <dbReference type="NCBI Taxonomy" id="320188"/>
    <lineage>
        <taxon>Eukaryota</taxon>
        <taxon>Metazoa</taxon>
        <taxon>Ecdysozoa</taxon>
        <taxon>Arthropoda</taxon>
        <taxon>Hexapoda</taxon>
        <taxon>Insecta</taxon>
        <taxon>Pterygota</taxon>
        <taxon>Neoptera</taxon>
        <taxon>Endopterygota</taxon>
        <taxon>Lepidoptera</taxon>
        <taxon>Glossata</taxon>
        <taxon>Ditrysia</taxon>
        <taxon>Papilionoidea</taxon>
        <taxon>Pieridae</taxon>
        <taxon>Pierinae</taxon>
        <taxon>Leptosia</taxon>
    </lineage>
</organism>
<evidence type="ECO:0000256" key="1">
    <source>
        <dbReference type="SAM" id="SignalP"/>
    </source>
</evidence>
<protein>
    <submittedName>
        <fullName evidence="2">Uncharacterized protein</fullName>
    </submittedName>
</protein>
<keyword evidence="3" id="KW-1185">Reference proteome</keyword>
<reference evidence="2 3" key="1">
    <citation type="submission" date="2023-11" db="EMBL/GenBank/DDBJ databases">
        <authorList>
            <person name="Okamura Y."/>
        </authorList>
    </citation>
    <scope>NUCLEOTIDE SEQUENCE [LARGE SCALE GENOMIC DNA]</scope>
</reference>
<feature type="chain" id="PRO_5043863955" evidence="1">
    <location>
        <begin position="18"/>
        <end position="236"/>
    </location>
</feature>
<comment type="caution">
    <text evidence="2">The sequence shown here is derived from an EMBL/GenBank/DDBJ whole genome shotgun (WGS) entry which is preliminary data.</text>
</comment>
<name>A0AAV1JFV5_9NEOP</name>
<accession>A0AAV1JFV5</accession>
<dbReference type="Proteomes" id="UP001497472">
    <property type="component" value="Unassembled WGS sequence"/>
</dbReference>
<evidence type="ECO:0000313" key="2">
    <source>
        <dbReference type="EMBL" id="CAK1548025.1"/>
    </source>
</evidence>
<keyword evidence="1" id="KW-0732">Signal</keyword>
<dbReference type="EMBL" id="CAVLEF010000010">
    <property type="protein sequence ID" value="CAK1548025.1"/>
    <property type="molecule type" value="Genomic_DNA"/>
</dbReference>
<evidence type="ECO:0000313" key="3">
    <source>
        <dbReference type="Proteomes" id="UP001497472"/>
    </source>
</evidence>
<proteinExistence type="predicted"/>